<dbReference type="PRINTS" id="PR00023">
    <property type="entry name" value="ZPELLUCIDA"/>
</dbReference>
<name>A0A8S4B7B6_9TELE</name>
<feature type="signal peptide" evidence="4">
    <location>
        <begin position="1"/>
        <end position="20"/>
    </location>
</feature>
<sequence>MWKPEKILFWNWMATILVLGQAWTNGKHNLPSSGLRSDCAGNLMRLQLDKALAVGNQLVVEAINGTKHIALTPGLAAQCGYSMESDPWGNTRIYSSLLGCYVNNKDDTTFTFGLKLKLYKNSPSDVVGHDVTQTCSYTRWASKEILCDRNYMEVSTYMGQSLPQVDAKGRGPAKEDPQMNAIPEATGEGHGIWKMTFFTPEPTAMVLEEAEQAGYAAMTTSTRLVMRSPYSTAETYSEEVAGVPMEVFRVSVYHKDQHGLNVVNLAAACPTGGILFTEDLISWHVPRRITPLMDSKVKMVEMHMGINGQRLDKSQMAARGYSLSTTDFHIVLEIPIGSPDGYYKSHAPDYQYHITYTIEPMLDVLWRADNQDDTRYKVLFPITTPPMPLPPHAEDRTIPEDRVFNVHVGTFLHDVELRNITFSTGVLSVAESNAEGFAVEKYILPNGTSVFTLQVPFAADVVLKHNPEPLVTTYFLPLVFGFVIHPEESQFSHTVELQASLQDVVLPTLFGICDLEYFYIGVKYGNRGHNFKTLVGTQDLTPELADYFKFYDNGTHYSIDVPYYNAVTAFEVMAMDSVRARLDVLLWDPVNQWVLGDLYLTCNFPLTTTTCYPNGTITALAVKVESVPNLQPSWLTLQDKSCTPVFSDDRFARFTFRADSCGTTRTFFNQYMLYENEIGLYHNTKDNLAYTSPVDPDYRQKISCYYTVNDTQTIGFSSSPRHSDPRAEIGSGQFMVQMRLAQDPSYDYFYKAEDYPVQKYLRQPLYFEVDLMQSSDPHLELILENCVATNQEDRNSVPSWDIIVNGCENPDDGYATIFHPVAMDNQVSTPAHIKRFSVKMFTFIKDEEVLQDEIYVHCDVVICDTTSPPEGICQGQCQGLKPSYQGMKKGKGTASTHKREISSGPIQIHK</sequence>
<dbReference type="Pfam" id="PF00100">
    <property type="entry name" value="Zona_pellucida"/>
    <property type="match status" value="1"/>
</dbReference>
<dbReference type="PANTHER" id="PTHR47130">
    <property type="entry name" value="SI:DKEY-19B23.11-RELATED"/>
    <property type="match status" value="1"/>
</dbReference>
<dbReference type="SMART" id="SM00241">
    <property type="entry name" value="ZP"/>
    <property type="match status" value="1"/>
</dbReference>
<evidence type="ECO:0000313" key="6">
    <source>
        <dbReference type="EMBL" id="CAG5927937.1"/>
    </source>
</evidence>
<feature type="domain" description="ZP" evidence="5">
    <location>
        <begin position="610"/>
        <end position="880"/>
    </location>
</feature>
<keyword evidence="2" id="KW-0325">Glycoprotein</keyword>
<dbReference type="Proteomes" id="UP000677803">
    <property type="component" value="Unassembled WGS sequence"/>
</dbReference>
<gene>
    <name evidence="6" type="ORF">MMEN_LOCUS11617</name>
</gene>
<comment type="caution">
    <text evidence="6">The sequence shown here is derived from an EMBL/GenBank/DDBJ whole genome shotgun (WGS) entry which is preliminary data.</text>
</comment>
<dbReference type="PROSITE" id="PS51034">
    <property type="entry name" value="ZP_2"/>
    <property type="match status" value="1"/>
</dbReference>
<dbReference type="InterPro" id="IPR042235">
    <property type="entry name" value="ZP-C_dom"/>
</dbReference>
<dbReference type="Gene3D" id="2.60.40.4100">
    <property type="entry name" value="Zona pellucida, ZP-C domain"/>
    <property type="match status" value="1"/>
</dbReference>
<keyword evidence="4" id="KW-0732">Signal</keyword>
<feature type="chain" id="PRO_5035771077" evidence="4">
    <location>
        <begin position="21"/>
        <end position="910"/>
    </location>
</feature>
<dbReference type="AlphaFoldDB" id="A0A8S4B7B6"/>
<dbReference type="OrthoDB" id="9944868at2759"/>
<dbReference type="InterPro" id="IPR055356">
    <property type="entry name" value="ZP-N"/>
</dbReference>
<dbReference type="InterPro" id="IPR048290">
    <property type="entry name" value="ZP_chr"/>
</dbReference>
<evidence type="ECO:0000259" key="5">
    <source>
        <dbReference type="PROSITE" id="PS51034"/>
    </source>
</evidence>
<dbReference type="InterPro" id="IPR055355">
    <property type="entry name" value="ZP-C"/>
</dbReference>
<dbReference type="InterPro" id="IPR058876">
    <property type="entry name" value="Ig-like_ZP"/>
</dbReference>
<keyword evidence="7" id="KW-1185">Reference proteome</keyword>
<dbReference type="InterPro" id="IPR001507">
    <property type="entry name" value="ZP_dom"/>
</dbReference>
<evidence type="ECO:0000256" key="3">
    <source>
        <dbReference type="SAM" id="MobiDB-lite"/>
    </source>
</evidence>
<feature type="region of interest" description="Disordered" evidence="3">
    <location>
        <begin position="888"/>
        <end position="910"/>
    </location>
</feature>
<evidence type="ECO:0000313" key="7">
    <source>
        <dbReference type="Proteomes" id="UP000677803"/>
    </source>
</evidence>
<reference evidence="6" key="1">
    <citation type="submission" date="2021-05" db="EMBL/GenBank/DDBJ databases">
        <authorList>
            <person name="Tigano A."/>
        </authorList>
    </citation>
    <scope>NUCLEOTIDE SEQUENCE</scope>
</reference>
<dbReference type="Pfam" id="PF23344">
    <property type="entry name" value="ZP-N"/>
    <property type="match status" value="1"/>
</dbReference>
<keyword evidence="1" id="KW-1015">Disulfide bond</keyword>
<proteinExistence type="predicted"/>
<dbReference type="Pfam" id="PF26562">
    <property type="entry name" value="Ig-like"/>
    <property type="match status" value="1"/>
</dbReference>
<evidence type="ECO:0000256" key="2">
    <source>
        <dbReference type="ARBA" id="ARBA00023180"/>
    </source>
</evidence>
<dbReference type="PANTHER" id="PTHR47130:SF3">
    <property type="entry name" value="ZONA PELLUCIDA PROTEIN"/>
    <property type="match status" value="1"/>
</dbReference>
<protein>
    <submittedName>
        <fullName evidence="6">(Atlantic silverside) hypothetical protein</fullName>
    </submittedName>
</protein>
<dbReference type="Gene3D" id="2.60.40.3210">
    <property type="entry name" value="Zona pellucida, ZP-N domain"/>
    <property type="match status" value="1"/>
</dbReference>
<evidence type="ECO:0000256" key="1">
    <source>
        <dbReference type="ARBA" id="ARBA00023157"/>
    </source>
</evidence>
<organism evidence="6 7">
    <name type="scientific">Menidia menidia</name>
    <name type="common">Atlantic silverside</name>
    <dbReference type="NCBI Taxonomy" id="238744"/>
    <lineage>
        <taxon>Eukaryota</taxon>
        <taxon>Metazoa</taxon>
        <taxon>Chordata</taxon>
        <taxon>Craniata</taxon>
        <taxon>Vertebrata</taxon>
        <taxon>Euteleostomi</taxon>
        <taxon>Actinopterygii</taxon>
        <taxon>Neopterygii</taxon>
        <taxon>Teleostei</taxon>
        <taxon>Neoteleostei</taxon>
        <taxon>Acanthomorphata</taxon>
        <taxon>Ovalentaria</taxon>
        <taxon>Atherinomorphae</taxon>
        <taxon>Atheriniformes</taxon>
        <taxon>Atherinopsidae</taxon>
        <taxon>Menidiinae</taxon>
        <taxon>Menidia</taxon>
    </lineage>
</organism>
<accession>A0A8S4B7B6</accession>
<evidence type="ECO:0000256" key="4">
    <source>
        <dbReference type="SAM" id="SignalP"/>
    </source>
</evidence>
<dbReference type="EMBL" id="CAJRST010012224">
    <property type="protein sequence ID" value="CAG5927937.1"/>
    <property type="molecule type" value="Genomic_DNA"/>
</dbReference>